<reference evidence="2 3" key="1">
    <citation type="submission" date="2022-02" db="EMBL/GenBank/DDBJ databases">
        <title>Uncovering new skin microbiome diversity through culturing and metagenomics.</title>
        <authorList>
            <person name="Conlan S."/>
            <person name="Deming C."/>
            <person name="Nisc Comparative Sequencing Program N."/>
            <person name="Segre J.A."/>
        </authorList>
    </citation>
    <scope>NUCLEOTIDE SEQUENCE [LARGE SCALE GENOMIC DNA]</scope>
    <source>
        <strain evidence="2 3">ACRQZ</strain>
    </source>
</reference>
<evidence type="ECO:0000313" key="3">
    <source>
        <dbReference type="Proteomes" id="UP001521931"/>
    </source>
</evidence>
<dbReference type="GO" id="GO:0016746">
    <property type="term" value="F:acyltransferase activity"/>
    <property type="evidence" value="ECO:0007669"/>
    <property type="project" value="UniProtKB-KW"/>
</dbReference>
<accession>A0ABS9Q700</accession>
<keyword evidence="2" id="KW-0808">Transferase</keyword>
<dbReference type="CDD" id="cd04301">
    <property type="entry name" value="NAT_SF"/>
    <property type="match status" value="1"/>
</dbReference>
<proteinExistence type="predicted"/>
<keyword evidence="2" id="KW-0012">Acyltransferase</keyword>
<evidence type="ECO:0000259" key="1">
    <source>
        <dbReference type="PROSITE" id="PS51186"/>
    </source>
</evidence>
<dbReference type="InterPro" id="IPR000182">
    <property type="entry name" value="GNAT_dom"/>
</dbReference>
<dbReference type="InterPro" id="IPR016181">
    <property type="entry name" value="Acyl_CoA_acyltransferase"/>
</dbReference>
<dbReference type="PANTHER" id="PTHR39173">
    <property type="entry name" value="ACETYLTRANSFERASE"/>
    <property type="match status" value="1"/>
</dbReference>
<sequence>MPQLIAPTTRLHRSWLESLDEWGPGVHQDGASLPADVPALRSAAGFADWVEQLLLQADPTSERPHGYVPATTVWVADDDTYLGAIQLRHTLNPHLLEVGGHVGYGIRPSARGRGLATWALGEVLPRARRLDLDSILVTCDNTNLASAAVIERNGGELEDVREHAPGAGTRRYWIAL</sequence>
<dbReference type="Gene3D" id="3.40.630.30">
    <property type="match status" value="1"/>
</dbReference>
<gene>
    <name evidence="2" type="ORF">MHL29_17370</name>
</gene>
<dbReference type="EC" id="2.3.1.-" evidence="2"/>
<dbReference type="PANTHER" id="PTHR39173:SF1">
    <property type="entry name" value="ACETYLTRANSFERASE"/>
    <property type="match status" value="1"/>
</dbReference>
<dbReference type="Pfam" id="PF13302">
    <property type="entry name" value="Acetyltransf_3"/>
    <property type="match status" value="1"/>
</dbReference>
<dbReference type="SUPFAM" id="SSF55729">
    <property type="entry name" value="Acyl-CoA N-acyltransferases (Nat)"/>
    <property type="match status" value="1"/>
</dbReference>
<dbReference type="RefSeq" id="WP_239266474.1">
    <property type="nucleotide sequence ID" value="NZ_JAKRCV010000091.1"/>
</dbReference>
<evidence type="ECO:0000313" key="2">
    <source>
        <dbReference type="EMBL" id="MCG7323646.1"/>
    </source>
</evidence>
<dbReference type="Proteomes" id="UP001521931">
    <property type="component" value="Unassembled WGS sequence"/>
</dbReference>
<dbReference type="EMBL" id="JAKRCV010000091">
    <property type="protein sequence ID" value="MCG7323646.1"/>
    <property type="molecule type" value="Genomic_DNA"/>
</dbReference>
<comment type="caution">
    <text evidence="2">The sequence shown here is derived from an EMBL/GenBank/DDBJ whole genome shotgun (WGS) entry which is preliminary data.</text>
</comment>
<protein>
    <submittedName>
        <fullName evidence="2">GNAT family N-acetyltransferase</fullName>
        <ecNumber evidence="2">2.3.1.-</ecNumber>
    </submittedName>
</protein>
<feature type="domain" description="N-acetyltransferase" evidence="1">
    <location>
        <begin position="35"/>
        <end position="176"/>
    </location>
</feature>
<keyword evidence="3" id="KW-1185">Reference proteome</keyword>
<dbReference type="PROSITE" id="PS51186">
    <property type="entry name" value="GNAT"/>
    <property type="match status" value="1"/>
</dbReference>
<organism evidence="2 3">
    <name type="scientific">Arsenicicoccus bolidensis</name>
    <dbReference type="NCBI Taxonomy" id="229480"/>
    <lineage>
        <taxon>Bacteria</taxon>
        <taxon>Bacillati</taxon>
        <taxon>Actinomycetota</taxon>
        <taxon>Actinomycetes</taxon>
        <taxon>Micrococcales</taxon>
        <taxon>Intrasporangiaceae</taxon>
        <taxon>Arsenicicoccus</taxon>
    </lineage>
</organism>
<name>A0ABS9Q700_9MICO</name>